<dbReference type="RefSeq" id="WP_100339789.1">
    <property type="nucleotide sequence ID" value="NZ_PGFJ01000001.1"/>
</dbReference>
<dbReference type="InterPro" id="IPR038063">
    <property type="entry name" value="Transpep_catalytic_dom"/>
</dbReference>
<dbReference type="PROSITE" id="PS52029">
    <property type="entry name" value="LD_TPASE"/>
    <property type="match status" value="1"/>
</dbReference>
<keyword evidence="11" id="KW-1185">Reference proteome</keyword>
<dbReference type="Gene3D" id="2.40.440.10">
    <property type="entry name" value="L,D-transpeptidase catalytic domain-like"/>
    <property type="match status" value="1"/>
</dbReference>
<accession>A0A2H9VRT7</accession>
<dbReference type="PROSITE" id="PS51257">
    <property type="entry name" value="PROKAR_LIPOPROTEIN"/>
    <property type="match status" value="1"/>
</dbReference>
<dbReference type="GO" id="GO:0016740">
    <property type="term" value="F:transferase activity"/>
    <property type="evidence" value="ECO:0007669"/>
    <property type="project" value="UniProtKB-KW"/>
</dbReference>
<feature type="active site" description="Nucleophile" evidence="7">
    <location>
        <position position="384"/>
    </location>
</feature>
<name>A0A2H9VRT7_9SPHI</name>
<comment type="pathway">
    <text evidence="1 7">Cell wall biogenesis; peptidoglycan biosynthesis.</text>
</comment>
<dbReference type="Pfam" id="PF03734">
    <property type="entry name" value="YkuD"/>
    <property type="match status" value="1"/>
</dbReference>
<dbReference type="CDD" id="cd16913">
    <property type="entry name" value="YkuD_like"/>
    <property type="match status" value="1"/>
</dbReference>
<proteinExistence type="inferred from homology"/>
<dbReference type="Pfam" id="PF20142">
    <property type="entry name" value="Scaffold"/>
    <property type="match status" value="1"/>
</dbReference>
<feature type="signal peptide" evidence="8">
    <location>
        <begin position="1"/>
        <end position="21"/>
    </location>
</feature>
<dbReference type="PANTHER" id="PTHR41533:SF2">
    <property type="entry name" value="BLR7131 PROTEIN"/>
    <property type="match status" value="1"/>
</dbReference>
<keyword evidence="5 7" id="KW-0573">Peptidoglycan synthesis</keyword>
<evidence type="ECO:0000256" key="8">
    <source>
        <dbReference type="SAM" id="SignalP"/>
    </source>
</evidence>
<dbReference type="SUPFAM" id="SSF141523">
    <property type="entry name" value="L,D-transpeptidase catalytic domain-like"/>
    <property type="match status" value="1"/>
</dbReference>
<feature type="chain" id="PRO_5014179143" evidence="8">
    <location>
        <begin position="22"/>
        <end position="471"/>
    </location>
</feature>
<dbReference type="UniPathway" id="UPA00219"/>
<sequence length="471" mass="53402">MRKLCLILSFLFAFGAMSCRAQVSADAALATEIQAQLDDINLAAQLNFPASVARFYREGKFAGTWVTDNYGQNAKWQALLLIDCVLQYGLSPADYHPKEILYNRLYDIEKTDKLNVAQKARFDIMMTDAMVTLLNYLHYGKLNPNYGQLAIDKGLGLPFNAERSLALILKQPDFKTGMLDVQPRSKAYADLQYKMRQLKGQYDGDCYTVPEQTIRKIAINMERLRWAEINDAEAYVHVNIPSFDLTYHLPDTNRMFKVIVGSPEHPTPVLQSNIEYFTTAPEWKIPASIFNKELLPKAIKNPAYLTENNLTIYDGVGQVENIDAALLNTIAKNSKNYYAKQAAGCDNALGLLVFRFKNIYSVYLHDTPDKMLFKREKRDLSHGCIRVENAALLAELLLKNDAQGGKVAQLKRNLTKEKQQNFVLTQPVPVKLTYLTCLVKDGEIVNYKDIYTLDKSLEMAMYGVSDPVNLR</sequence>
<evidence type="ECO:0000256" key="4">
    <source>
        <dbReference type="ARBA" id="ARBA00022960"/>
    </source>
</evidence>
<evidence type="ECO:0000256" key="7">
    <source>
        <dbReference type="PROSITE-ProRule" id="PRU01373"/>
    </source>
</evidence>
<dbReference type="GO" id="GO:0004180">
    <property type="term" value="F:carboxypeptidase activity"/>
    <property type="evidence" value="ECO:0007669"/>
    <property type="project" value="UniProtKB-ARBA"/>
</dbReference>
<feature type="domain" description="L,D-TPase catalytic" evidence="9">
    <location>
        <begin position="234"/>
        <end position="410"/>
    </location>
</feature>
<evidence type="ECO:0000256" key="2">
    <source>
        <dbReference type="ARBA" id="ARBA00005992"/>
    </source>
</evidence>
<protein>
    <submittedName>
        <fullName evidence="10">L,D-transpeptidase-like protein</fullName>
    </submittedName>
</protein>
<dbReference type="Proteomes" id="UP000242687">
    <property type="component" value="Unassembled WGS sequence"/>
</dbReference>
<evidence type="ECO:0000259" key="9">
    <source>
        <dbReference type="PROSITE" id="PS52029"/>
    </source>
</evidence>
<keyword evidence="6 7" id="KW-0961">Cell wall biogenesis/degradation</keyword>
<reference evidence="10 11" key="1">
    <citation type="submission" date="2017-11" db="EMBL/GenBank/DDBJ databases">
        <title>Genomic Encyclopedia of Archaeal and Bacterial Type Strains, Phase II (KMG-II): From Individual Species to Whole Genera.</title>
        <authorList>
            <person name="Goeker M."/>
        </authorList>
    </citation>
    <scope>NUCLEOTIDE SEQUENCE [LARGE SCALE GENOMIC DNA]</scope>
    <source>
        <strain evidence="10 11">DSM 28175</strain>
    </source>
</reference>
<evidence type="ECO:0000256" key="6">
    <source>
        <dbReference type="ARBA" id="ARBA00023316"/>
    </source>
</evidence>
<dbReference type="InterPro" id="IPR005490">
    <property type="entry name" value="LD_TPept_cat_dom"/>
</dbReference>
<dbReference type="InterPro" id="IPR052905">
    <property type="entry name" value="LD-transpeptidase_YkuD-like"/>
</dbReference>
<evidence type="ECO:0000256" key="5">
    <source>
        <dbReference type="ARBA" id="ARBA00022984"/>
    </source>
</evidence>
<dbReference type="PANTHER" id="PTHR41533">
    <property type="entry name" value="L,D-TRANSPEPTIDASE HI_1667-RELATED"/>
    <property type="match status" value="1"/>
</dbReference>
<feature type="active site" description="Proton donor/acceptor" evidence="7">
    <location>
        <position position="365"/>
    </location>
</feature>
<evidence type="ECO:0000313" key="11">
    <source>
        <dbReference type="Proteomes" id="UP000242687"/>
    </source>
</evidence>
<keyword evidence="4 7" id="KW-0133">Cell shape</keyword>
<gene>
    <name evidence="10" type="ORF">CLV57_0517</name>
</gene>
<dbReference type="EMBL" id="PGFJ01000001">
    <property type="protein sequence ID" value="PJJ83533.1"/>
    <property type="molecule type" value="Genomic_DNA"/>
</dbReference>
<dbReference type="AlphaFoldDB" id="A0A2H9VRT7"/>
<evidence type="ECO:0000256" key="1">
    <source>
        <dbReference type="ARBA" id="ARBA00004752"/>
    </source>
</evidence>
<comment type="caution">
    <text evidence="10">The sequence shown here is derived from an EMBL/GenBank/DDBJ whole genome shotgun (WGS) entry which is preliminary data.</text>
</comment>
<dbReference type="OrthoDB" id="9778545at2"/>
<keyword evidence="8" id="KW-0732">Signal</keyword>
<evidence type="ECO:0000313" key="10">
    <source>
        <dbReference type="EMBL" id="PJJ83533.1"/>
    </source>
</evidence>
<keyword evidence="3" id="KW-0808">Transferase</keyword>
<organism evidence="10 11">
    <name type="scientific">Mucilaginibacter auburnensis</name>
    <dbReference type="NCBI Taxonomy" id="1457233"/>
    <lineage>
        <taxon>Bacteria</taxon>
        <taxon>Pseudomonadati</taxon>
        <taxon>Bacteroidota</taxon>
        <taxon>Sphingobacteriia</taxon>
        <taxon>Sphingobacteriales</taxon>
        <taxon>Sphingobacteriaceae</taxon>
        <taxon>Mucilaginibacter</taxon>
    </lineage>
</organism>
<dbReference type="GO" id="GO:0009252">
    <property type="term" value="P:peptidoglycan biosynthetic process"/>
    <property type="evidence" value="ECO:0007669"/>
    <property type="project" value="UniProtKB-UniPathway"/>
</dbReference>
<dbReference type="GO" id="GO:0008360">
    <property type="term" value="P:regulation of cell shape"/>
    <property type="evidence" value="ECO:0007669"/>
    <property type="project" value="UniProtKB-UniRule"/>
</dbReference>
<comment type="similarity">
    <text evidence="2">Belongs to the YkuD family.</text>
</comment>
<dbReference type="GO" id="GO:0071555">
    <property type="term" value="P:cell wall organization"/>
    <property type="evidence" value="ECO:0007669"/>
    <property type="project" value="UniProtKB-UniRule"/>
</dbReference>
<evidence type="ECO:0000256" key="3">
    <source>
        <dbReference type="ARBA" id="ARBA00022679"/>
    </source>
</evidence>
<dbReference type="InterPro" id="IPR045380">
    <property type="entry name" value="LD_TPept_scaffold_dom"/>
</dbReference>